<dbReference type="SUPFAM" id="SSF55874">
    <property type="entry name" value="ATPase domain of HSP90 chaperone/DNA topoisomerase II/histidine kinase"/>
    <property type="match status" value="1"/>
</dbReference>
<feature type="transmembrane region" description="Helical" evidence="1">
    <location>
        <begin position="55"/>
        <end position="80"/>
    </location>
</feature>
<keyword evidence="3" id="KW-0418">Kinase</keyword>
<feature type="transmembrane region" description="Helical" evidence="1">
    <location>
        <begin position="130"/>
        <end position="148"/>
    </location>
</feature>
<dbReference type="EMBL" id="JACHHO010000006">
    <property type="protein sequence ID" value="MBB5206006.1"/>
    <property type="molecule type" value="Genomic_DNA"/>
</dbReference>
<keyword evidence="1" id="KW-0812">Transmembrane</keyword>
<evidence type="ECO:0000313" key="4">
    <source>
        <dbReference type="Proteomes" id="UP000554837"/>
    </source>
</evidence>
<dbReference type="InterPro" id="IPR036890">
    <property type="entry name" value="HATPase_C_sf"/>
</dbReference>
<dbReference type="PANTHER" id="PTHR34220:SF7">
    <property type="entry name" value="SENSOR HISTIDINE KINASE YPDA"/>
    <property type="match status" value="1"/>
</dbReference>
<dbReference type="InterPro" id="IPR010559">
    <property type="entry name" value="Sig_transdc_His_kin_internal"/>
</dbReference>
<keyword evidence="1" id="KW-1133">Transmembrane helix</keyword>
<reference evidence="3 4" key="1">
    <citation type="submission" date="2020-08" db="EMBL/GenBank/DDBJ databases">
        <title>Genomic Encyclopedia of Type Strains, Phase IV (KMG-IV): sequencing the most valuable type-strain genomes for metagenomic binning, comparative biology and taxonomic classification.</title>
        <authorList>
            <person name="Goeker M."/>
        </authorList>
    </citation>
    <scope>NUCLEOTIDE SEQUENCE [LARGE SCALE GENOMIC DNA]</scope>
    <source>
        <strain evidence="3 4">DSM 23958</strain>
    </source>
</reference>
<dbReference type="GO" id="GO:0016020">
    <property type="term" value="C:membrane"/>
    <property type="evidence" value="ECO:0007669"/>
    <property type="project" value="InterPro"/>
</dbReference>
<proteinExistence type="predicted"/>
<keyword evidence="4" id="KW-1185">Reference proteome</keyword>
<evidence type="ECO:0000256" key="1">
    <source>
        <dbReference type="SAM" id="Phobius"/>
    </source>
</evidence>
<dbReference type="Proteomes" id="UP000554837">
    <property type="component" value="Unassembled WGS sequence"/>
</dbReference>
<keyword evidence="3" id="KW-0808">Transferase</keyword>
<evidence type="ECO:0000259" key="2">
    <source>
        <dbReference type="Pfam" id="PF06580"/>
    </source>
</evidence>
<dbReference type="EC" id="2.7.13.3" evidence="3"/>
<dbReference type="InterPro" id="IPR050640">
    <property type="entry name" value="Bact_2-comp_sensor_kinase"/>
</dbReference>
<accession>A0A840SAG4</accession>
<evidence type="ECO:0000313" key="3">
    <source>
        <dbReference type="EMBL" id="MBB5206006.1"/>
    </source>
</evidence>
<feature type="transmembrane region" description="Helical" evidence="1">
    <location>
        <begin position="92"/>
        <end position="110"/>
    </location>
</feature>
<sequence length="344" mass="38190">MTAPESSLPNSHSAAPPLPAVFELCHAGVVLRALLGVQGVLALMLALQYDRPERWWQQLLEASAVSVPALLGWLLVVCGLKLQLAVWPMLRVRLALLSLGAFCAWMPWWLGAQMQAMLDQQPASPWRGVVIAVAGATAAAFLLQWILLRARAQTPQGMQARWVELQSRIRPHFLFNTLNTAVALVRVEPRQAERVLEDLGELFQAALSAPDWVSTVGEEIGLARRYLDIEQLRFGERLRLQWQLDPACDHARLPPLLLQPLVENAVRYGVEPNEGGGEVLVRTRRQGGMVELVVRNSLGAAAAGGHGLALNNVRERLNLLHDLDCRFELEPEPERFTVRITLPL</sequence>
<dbReference type="AlphaFoldDB" id="A0A840SAG4"/>
<gene>
    <name evidence="3" type="ORF">HNQ51_003337</name>
</gene>
<keyword evidence="1" id="KW-0472">Membrane</keyword>
<dbReference type="Pfam" id="PF06580">
    <property type="entry name" value="His_kinase"/>
    <property type="match status" value="1"/>
</dbReference>
<organism evidence="3 4">
    <name type="scientific">Inhella inkyongensis</name>
    <dbReference type="NCBI Taxonomy" id="392593"/>
    <lineage>
        <taxon>Bacteria</taxon>
        <taxon>Pseudomonadati</taxon>
        <taxon>Pseudomonadota</taxon>
        <taxon>Betaproteobacteria</taxon>
        <taxon>Burkholderiales</taxon>
        <taxon>Sphaerotilaceae</taxon>
        <taxon>Inhella</taxon>
    </lineage>
</organism>
<comment type="caution">
    <text evidence="3">The sequence shown here is derived from an EMBL/GenBank/DDBJ whole genome shotgun (WGS) entry which is preliminary data.</text>
</comment>
<name>A0A840SAG4_9BURK</name>
<protein>
    <submittedName>
        <fullName evidence="3">Two-component system sensor histidine kinase AlgZ</fullName>
        <ecNumber evidence="3">2.7.13.3</ecNumber>
    </submittedName>
</protein>
<feature type="transmembrane region" description="Helical" evidence="1">
    <location>
        <begin position="29"/>
        <end position="49"/>
    </location>
</feature>
<feature type="domain" description="Signal transduction histidine kinase internal region" evidence="2">
    <location>
        <begin position="164"/>
        <end position="238"/>
    </location>
</feature>
<dbReference type="Gene3D" id="3.30.565.10">
    <property type="entry name" value="Histidine kinase-like ATPase, C-terminal domain"/>
    <property type="match status" value="1"/>
</dbReference>
<dbReference type="GO" id="GO:0000155">
    <property type="term" value="F:phosphorelay sensor kinase activity"/>
    <property type="evidence" value="ECO:0007669"/>
    <property type="project" value="InterPro"/>
</dbReference>
<dbReference type="PANTHER" id="PTHR34220">
    <property type="entry name" value="SENSOR HISTIDINE KINASE YPDA"/>
    <property type="match status" value="1"/>
</dbReference>
<dbReference type="RefSeq" id="WP_221305019.1">
    <property type="nucleotide sequence ID" value="NZ_CP040709.1"/>
</dbReference>